<accession>A0ABN9YFX2</accession>
<comment type="caution">
    <text evidence="2">The sequence shown here is derived from an EMBL/GenBank/DDBJ whole genome shotgun (WGS) entry which is preliminary data.</text>
</comment>
<evidence type="ECO:0000256" key="1">
    <source>
        <dbReference type="SAM" id="MobiDB-lite"/>
    </source>
</evidence>
<feature type="region of interest" description="Disordered" evidence="1">
    <location>
        <begin position="59"/>
        <end position="79"/>
    </location>
</feature>
<protein>
    <submittedName>
        <fullName evidence="2">Uncharacterized protein</fullName>
    </submittedName>
</protein>
<proteinExistence type="predicted"/>
<gene>
    <name evidence="2" type="ORF">PCOR1329_LOCUS84632</name>
</gene>
<feature type="region of interest" description="Disordered" evidence="1">
    <location>
        <begin position="1"/>
        <end position="28"/>
    </location>
</feature>
<keyword evidence="3" id="KW-1185">Reference proteome</keyword>
<dbReference type="EMBL" id="CAUYUJ010022396">
    <property type="protein sequence ID" value="CAK0910441.1"/>
    <property type="molecule type" value="Genomic_DNA"/>
</dbReference>
<dbReference type="Proteomes" id="UP001189429">
    <property type="component" value="Unassembled WGS sequence"/>
</dbReference>
<organism evidence="2 3">
    <name type="scientific">Prorocentrum cordatum</name>
    <dbReference type="NCBI Taxonomy" id="2364126"/>
    <lineage>
        <taxon>Eukaryota</taxon>
        <taxon>Sar</taxon>
        <taxon>Alveolata</taxon>
        <taxon>Dinophyceae</taxon>
        <taxon>Prorocentrales</taxon>
        <taxon>Prorocentraceae</taxon>
        <taxon>Prorocentrum</taxon>
    </lineage>
</organism>
<evidence type="ECO:0000313" key="3">
    <source>
        <dbReference type="Proteomes" id="UP001189429"/>
    </source>
</evidence>
<sequence>HSPVDASGQEVCQPPDVDDDATSFRESCEPRRGAVARLESWRRRRARRPLARQRRRAALRCAAAAPRKEGGGRRGRSWADTDHALAAAERIREVNLSTCFWPVQDIVRAGARAQSWAPPGGSHRLTVVALTLASARTSIPRAIFSVVRKR</sequence>
<feature type="non-terminal residue" evidence="2">
    <location>
        <position position="1"/>
    </location>
</feature>
<evidence type="ECO:0000313" key="2">
    <source>
        <dbReference type="EMBL" id="CAK0910441.1"/>
    </source>
</evidence>
<feature type="compositionally biased region" description="Basic and acidic residues" evidence="1">
    <location>
        <begin position="66"/>
        <end position="79"/>
    </location>
</feature>
<reference evidence="2" key="1">
    <citation type="submission" date="2023-10" db="EMBL/GenBank/DDBJ databases">
        <authorList>
            <person name="Chen Y."/>
            <person name="Shah S."/>
            <person name="Dougan E. K."/>
            <person name="Thang M."/>
            <person name="Chan C."/>
        </authorList>
    </citation>
    <scope>NUCLEOTIDE SEQUENCE [LARGE SCALE GENOMIC DNA]</scope>
</reference>
<name>A0ABN9YFX2_9DINO</name>